<feature type="domain" description="Deltex C-terminal" evidence="8">
    <location>
        <begin position="326"/>
        <end position="402"/>
    </location>
</feature>
<dbReference type="InterPro" id="IPR056573">
    <property type="entry name" value="Lectin_L-type_dom"/>
</dbReference>
<name>A0A7S1CPA8_9STRA</name>
<proteinExistence type="predicted"/>
<feature type="signal peptide" evidence="7">
    <location>
        <begin position="1"/>
        <end position="28"/>
    </location>
</feature>
<dbReference type="InterPro" id="IPR039399">
    <property type="entry name" value="Deltex_C_sf"/>
</dbReference>
<dbReference type="GO" id="GO:0046872">
    <property type="term" value="F:metal ion binding"/>
    <property type="evidence" value="ECO:0007669"/>
    <property type="project" value="UniProtKB-KW"/>
</dbReference>
<keyword evidence="5" id="KW-0479">Metal-binding</keyword>
<dbReference type="GO" id="GO:0007219">
    <property type="term" value="P:Notch signaling pathway"/>
    <property type="evidence" value="ECO:0007669"/>
    <property type="project" value="InterPro"/>
</dbReference>
<dbReference type="EC" id="2.3.2.27" evidence="3"/>
<keyword evidence="4" id="KW-0808">Transferase</keyword>
<evidence type="ECO:0000259" key="8">
    <source>
        <dbReference type="Pfam" id="PF18102"/>
    </source>
</evidence>
<evidence type="ECO:0000256" key="6">
    <source>
        <dbReference type="SAM" id="MobiDB-lite"/>
    </source>
</evidence>
<dbReference type="AlphaFoldDB" id="A0A7S1CPA8"/>
<dbReference type="InterPro" id="IPR039398">
    <property type="entry name" value="Deltex_fam"/>
</dbReference>
<evidence type="ECO:0000256" key="5">
    <source>
        <dbReference type="ARBA" id="ARBA00022723"/>
    </source>
</evidence>
<evidence type="ECO:0000313" key="9">
    <source>
        <dbReference type="EMBL" id="CAD8924549.1"/>
    </source>
</evidence>
<dbReference type="Gene3D" id="2.60.120.200">
    <property type="match status" value="1"/>
</dbReference>
<comment type="pathway">
    <text evidence="2">Protein modification; protein ubiquitination.</text>
</comment>
<dbReference type="GO" id="GO:0061630">
    <property type="term" value="F:ubiquitin protein ligase activity"/>
    <property type="evidence" value="ECO:0007669"/>
    <property type="project" value="UniProtKB-EC"/>
</dbReference>
<dbReference type="SUPFAM" id="SSF49899">
    <property type="entry name" value="Concanavalin A-like lectins/glucanases"/>
    <property type="match status" value="1"/>
</dbReference>
<dbReference type="Pfam" id="PF18102">
    <property type="entry name" value="DTC"/>
    <property type="match status" value="1"/>
</dbReference>
<comment type="catalytic activity">
    <reaction evidence="1">
        <text>S-ubiquitinyl-[E2 ubiquitin-conjugating enzyme]-L-cysteine + [acceptor protein]-L-lysine = [E2 ubiquitin-conjugating enzyme]-L-cysteine + N(6)-ubiquitinyl-[acceptor protein]-L-lysine.</text>
        <dbReference type="EC" id="2.3.2.27"/>
    </reaction>
</comment>
<evidence type="ECO:0000256" key="3">
    <source>
        <dbReference type="ARBA" id="ARBA00012483"/>
    </source>
</evidence>
<sequence length="408" mass="44599">MAAGTAAAPAARRCVAVAVVLLLGAARADFIYDTFNDTTGLEFNGNAVTTSCEGVDDHSYQYQEREATPPAEGYRPNEPHGDSDLNDHGEEVPPQIGQNTETVSVQTLESADNFTISRIVKTQTAIVGHRDDFVDSQDPVRCPVRLRMTPAQPFRKGSVWRKQRVSVYTGFETAFSFKMSDLSKSCTFVRDRSFNTHHHTSCMVHGGDGFALVIHGNYQNTGSVGEGIHSLGEGGEGMGYEGIPNSLAIEFDTWWNPRTEDVFDDHVGIQTLGPQPNHPGTHARLGVAQPHPLADGRIHTAKVAYYRYLKYDLLPYFKGSSSLLPWLLDNAEGRRVAALLRTAFDRRVSFTIGTSITTGRSDCVIWNGVHHKTSKTGGPQSFGYPDPAYLARVAEELAAKGVVDNAAR</sequence>
<protein>
    <recommendedName>
        <fullName evidence="3">RING-type E3 ubiquitin transferase</fullName>
        <ecNumber evidence="3">2.3.2.27</ecNumber>
    </recommendedName>
</protein>
<evidence type="ECO:0000256" key="2">
    <source>
        <dbReference type="ARBA" id="ARBA00004906"/>
    </source>
</evidence>
<feature type="compositionally biased region" description="Basic and acidic residues" evidence="6">
    <location>
        <begin position="75"/>
        <end position="91"/>
    </location>
</feature>
<keyword evidence="7" id="KW-0732">Signal</keyword>
<dbReference type="CDD" id="cd01951">
    <property type="entry name" value="lectin_L-type"/>
    <property type="match status" value="1"/>
</dbReference>
<gene>
    <name evidence="9" type="ORF">BSP0115_LOCUS17812</name>
</gene>
<dbReference type="GO" id="GO:0016567">
    <property type="term" value="P:protein ubiquitination"/>
    <property type="evidence" value="ECO:0007669"/>
    <property type="project" value="UniProtKB-UniPathway"/>
</dbReference>
<evidence type="ECO:0000256" key="1">
    <source>
        <dbReference type="ARBA" id="ARBA00000900"/>
    </source>
</evidence>
<dbReference type="UniPathway" id="UPA00143"/>
<organism evidence="9">
    <name type="scientific">Bicosoecida sp. CB-2014</name>
    <dbReference type="NCBI Taxonomy" id="1486930"/>
    <lineage>
        <taxon>Eukaryota</taxon>
        <taxon>Sar</taxon>
        <taxon>Stramenopiles</taxon>
        <taxon>Bigyra</taxon>
        <taxon>Opalozoa</taxon>
        <taxon>Bicosoecida</taxon>
    </lineage>
</organism>
<feature type="chain" id="PRO_5031161363" description="RING-type E3 ubiquitin transferase" evidence="7">
    <location>
        <begin position="29"/>
        <end position="408"/>
    </location>
</feature>
<accession>A0A7S1CPA8</accession>
<evidence type="ECO:0000256" key="7">
    <source>
        <dbReference type="SAM" id="SignalP"/>
    </source>
</evidence>
<dbReference type="Gene3D" id="3.30.390.130">
    <property type="match status" value="1"/>
</dbReference>
<dbReference type="EMBL" id="HBFS01026563">
    <property type="protein sequence ID" value="CAD8924549.1"/>
    <property type="molecule type" value="Transcribed_RNA"/>
</dbReference>
<evidence type="ECO:0000256" key="4">
    <source>
        <dbReference type="ARBA" id="ARBA00022679"/>
    </source>
</evidence>
<dbReference type="PANTHER" id="PTHR12622">
    <property type="entry name" value="DELTEX-RELATED"/>
    <property type="match status" value="1"/>
</dbReference>
<dbReference type="InterPro" id="IPR039396">
    <property type="entry name" value="Deltex_C"/>
</dbReference>
<reference evidence="9" key="1">
    <citation type="submission" date="2021-01" db="EMBL/GenBank/DDBJ databases">
        <authorList>
            <person name="Corre E."/>
            <person name="Pelletier E."/>
            <person name="Niang G."/>
            <person name="Scheremetjew M."/>
            <person name="Finn R."/>
            <person name="Kale V."/>
            <person name="Holt S."/>
            <person name="Cochrane G."/>
            <person name="Meng A."/>
            <person name="Brown T."/>
            <person name="Cohen L."/>
        </authorList>
    </citation>
    <scope>NUCLEOTIDE SEQUENCE</scope>
    <source>
        <strain evidence="9">Ms1</strain>
    </source>
</reference>
<dbReference type="InterPro" id="IPR013320">
    <property type="entry name" value="ConA-like_dom_sf"/>
</dbReference>
<feature type="region of interest" description="Disordered" evidence="6">
    <location>
        <begin position="66"/>
        <end position="97"/>
    </location>
</feature>